<dbReference type="EMBL" id="CM044703">
    <property type="protein sequence ID" value="KAI5672648.1"/>
    <property type="molecule type" value="Genomic_DNA"/>
</dbReference>
<comment type="caution">
    <text evidence="1">The sequence shown here is derived from an EMBL/GenBank/DDBJ whole genome shotgun (WGS) entry which is preliminary data.</text>
</comment>
<protein>
    <submittedName>
        <fullName evidence="1">Uncharacterized protein</fullName>
    </submittedName>
</protein>
<evidence type="ECO:0000313" key="1">
    <source>
        <dbReference type="EMBL" id="KAI5672648.1"/>
    </source>
</evidence>
<organism evidence="1 2">
    <name type="scientific">Catharanthus roseus</name>
    <name type="common">Madagascar periwinkle</name>
    <name type="synonym">Vinca rosea</name>
    <dbReference type="NCBI Taxonomy" id="4058"/>
    <lineage>
        <taxon>Eukaryota</taxon>
        <taxon>Viridiplantae</taxon>
        <taxon>Streptophyta</taxon>
        <taxon>Embryophyta</taxon>
        <taxon>Tracheophyta</taxon>
        <taxon>Spermatophyta</taxon>
        <taxon>Magnoliopsida</taxon>
        <taxon>eudicotyledons</taxon>
        <taxon>Gunneridae</taxon>
        <taxon>Pentapetalae</taxon>
        <taxon>asterids</taxon>
        <taxon>lamiids</taxon>
        <taxon>Gentianales</taxon>
        <taxon>Apocynaceae</taxon>
        <taxon>Rauvolfioideae</taxon>
        <taxon>Vinceae</taxon>
        <taxon>Catharanthinae</taxon>
        <taxon>Catharanthus</taxon>
    </lineage>
</organism>
<dbReference type="Proteomes" id="UP001060085">
    <property type="component" value="Linkage Group LG03"/>
</dbReference>
<name>A0ACC0BJ58_CATRO</name>
<proteinExistence type="predicted"/>
<reference evidence="2" key="1">
    <citation type="journal article" date="2023" name="Nat. Plants">
        <title>Single-cell RNA sequencing provides a high-resolution roadmap for understanding the multicellular compartmentation of specialized metabolism.</title>
        <authorList>
            <person name="Sun S."/>
            <person name="Shen X."/>
            <person name="Li Y."/>
            <person name="Li Y."/>
            <person name="Wang S."/>
            <person name="Li R."/>
            <person name="Zhang H."/>
            <person name="Shen G."/>
            <person name="Guo B."/>
            <person name="Wei J."/>
            <person name="Xu J."/>
            <person name="St-Pierre B."/>
            <person name="Chen S."/>
            <person name="Sun C."/>
        </authorList>
    </citation>
    <scope>NUCLEOTIDE SEQUENCE [LARGE SCALE GENOMIC DNA]</scope>
</reference>
<accession>A0ACC0BJ58</accession>
<keyword evidence="2" id="KW-1185">Reference proteome</keyword>
<evidence type="ECO:0000313" key="2">
    <source>
        <dbReference type="Proteomes" id="UP001060085"/>
    </source>
</evidence>
<sequence length="107" mass="11916">MASGVHAWDTWQWPAMCHSLPNPFVIPPTCGCRIPFHMSYPTMSLPPLQISSPSTFKNFHYTVLPSSLPASVVGNRPHDVPLASELCLGFLFHFTIELRGSKSEESF</sequence>
<gene>
    <name evidence="1" type="ORF">M9H77_13012</name>
</gene>